<reference evidence="8 9" key="1">
    <citation type="submission" date="2023-05" db="EMBL/GenBank/DDBJ databases">
        <title>Novel species of genus Flectobacillus isolated from stream in China.</title>
        <authorList>
            <person name="Lu H."/>
        </authorList>
    </citation>
    <scope>NUCLEOTIDE SEQUENCE [LARGE SCALE GENOMIC DNA]</scope>
    <source>
        <strain evidence="8 9">KCTC 42575</strain>
    </source>
</reference>
<keyword evidence="7" id="KW-0690">Ribosome biogenesis</keyword>
<dbReference type="PANTHER" id="PTHR46986:SF1">
    <property type="entry name" value="ENDORIBONUCLEASE YBEY, CHLOROPLASTIC"/>
    <property type="match status" value="1"/>
</dbReference>
<dbReference type="InterPro" id="IPR002036">
    <property type="entry name" value="YbeY"/>
</dbReference>
<evidence type="ECO:0000256" key="1">
    <source>
        <dbReference type="ARBA" id="ARBA00010875"/>
    </source>
</evidence>
<protein>
    <recommendedName>
        <fullName evidence="7">Endoribonuclease YbeY</fullName>
        <ecNumber evidence="7">3.1.-.-</ecNumber>
    </recommendedName>
</protein>
<gene>
    <name evidence="7 8" type="primary">ybeY</name>
    <name evidence="8" type="ORF">QM524_12595</name>
</gene>
<keyword evidence="7" id="KW-0963">Cytoplasm</keyword>
<evidence type="ECO:0000256" key="3">
    <source>
        <dbReference type="ARBA" id="ARBA00022723"/>
    </source>
</evidence>
<evidence type="ECO:0000313" key="9">
    <source>
        <dbReference type="Proteomes" id="UP001236507"/>
    </source>
</evidence>
<comment type="subcellular location">
    <subcellularLocation>
        <location evidence="7">Cytoplasm</location>
    </subcellularLocation>
</comment>
<keyword evidence="6 7" id="KW-0862">Zinc</keyword>
<comment type="caution">
    <text evidence="8">The sequence shown here is derived from an EMBL/GenBank/DDBJ whole genome shotgun (WGS) entry which is preliminary data.</text>
</comment>
<evidence type="ECO:0000256" key="5">
    <source>
        <dbReference type="ARBA" id="ARBA00022801"/>
    </source>
</evidence>
<evidence type="ECO:0000256" key="4">
    <source>
        <dbReference type="ARBA" id="ARBA00022759"/>
    </source>
</evidence>
<proteinExistence type="inferred from homology"/>
<comment type="similarity">
    <text evidence="1 7">Belongs to the endoribonuclease YbeY family.</text>
</comment>
<sequence>MITFFNEDISFNLKHKLKTKSWLKKVAELEGFRMGNLNYIFCSDNYLHQINVEYLDHDTLTDIITFDNSEEEQTIEGDIFVSVERVQDNAKDLSVPFDDEILRVLAHGLLHLCGYDDHTDEEEAEMRVIESKYIQLFRTDFSK</sequence>
<keyword evidence="7" id="KW-0698">rRNA processing</keyword>
<keyword evidence="5 7" id="KW-0378">Hydrolase</keyword>
<comment type="function">
    <text evidence="7">Single strand-specific metallo-endoribonuclease involved in late-stage 70S ribosome quality control and in maturation of the 3' terminus of the 16S rRNA.</text>
</comment>
<organism evidence="8 9">
    <name type="scientific">Flectobacillus roseus</name>
    <dbReference type="NCBI Taxonomy" id="502259"/>
    <lineage>
        <taxon>Bacteria</taxon>
        <taxon>Pseudomonadati</taxon>
        <taxon>Bacteroidota</taxon>
        <taxon>Cytophagia</taxon>
        <taxon>Cytophagales</taxon>
        <taxon>Flectobacillaceae</taxon>
        <taxon>Flectobacillus</taxon>
    </lineage>
</organism>
<evidence type="ECO:0000256" key="7">
    <source>
        <dbReference type="HAMAP-Rule" id="MF_00009"/>
    </source>
</evidence>
<dbReference type="SUPFAM" id="SSF55486">
    <property type="entry name" value="Metalloproteases ('zincins'), catalytic domain"/>
    <property type="match status" value="1"/>
</dbReference>
<dbReference type="NCBIfam" id="TIGR00043">
    <property type="entry name" value="rRNA maturation RNase YbeY"/>
    <property type="match status" value="1"/>
</dbReference>
<feature type="binding site" evidence="7">
    <location>
        <position position="107"/>
    </location>
    <ligand>
        <name>Zn(2+)</name>
        <dbReference type="ChEBI" id="CHEBI:29105"/>
        <note>catalytic</note>
    </ligand>
</feature>
<dbReference type="InterPro" id="IPR023091">
    <property type="entry name" value="MetalPrtase_cat_dom_sf_prd"/>
</dbReference>
<dbReference type="Pfam" id="PF02130">
    <property type="entry name" value="YbeY"/>
    <property type="match status" value="1"/>
</dbReference>
<dbReference type="HAMAP" id="MF_00009">
    <property type="entry name" value="Endoribonucl_YbeY"/>
    <property type="match status" value="1"/>
</dbReference>
<dbReference type="PANTHER" id="PTHR46986">
    <property type="entry name" value="ENDORIBONUCLEASE YBEY, CHLOROPLASTIC"/>
    <property type="match status" value="1"/>
</dbReference>
<keyword evidence="9" id="KW-1185">Reference proteome</keyword>
<name>A0ABT6YA11_9BACT</name>
<keyword evidence="4 7" id="KW-0255">Endonuclease</keyword>
<dbReference type="Proteomes" id="UP001236507">
    <property type="component" value="Unassembled WGS sequence"/>
</dbReference>
<evidence type="ECO:0000313" key="8">
    <source>
        <dbReference type="EMBL" id="MDI9860051.1"/>
    </source>
</evidence>
<dbReference type="Gene3D" id="3.40.390.30">
    <property type="entry name" value="Metalloproteases ('zincins'), catalytic domain"/>
    <property type="match status" value="1"/>
</dbReference>
<feature type="binding site" evidence="7">
    <location>
        <position position="117"/>
    </location>
    <ligand>
        <name>Zn(2+)</name>
        <dbReference type="ChEBI" id="CHEBI:29105"/>
        <note>catalytic</note>
    </ligand>
</feature>
<evidence type="ECO:0000256" key="2">
    <source>
        <dbReference type="ARBA" id="ARBA00022722"/>
    </source>
</evidence>
<keyword evidence="3 7" id="KW-0479">Metal-binding</keyword>
<feature type="binding site" evidence="7">
    <location>
        <position position="111"/>
    </location>
    <ligand>
        <name>Zn(2+)</name>
        <dbReference type="ChEBI" id="CHEBI:29105"/>
        <note>catalytic</note>
    </ligand>
</feature>
<dbReference type="EMBL" id="JASHIF010000010">
    <property type="protein sequence ID" value="MDI9860051.1"/>
    <property type="molecule type" value="Genomic_DNA"/>
</dbReference>
<evidence type="ECO:0000256" key="6">
    <source>
        <dbReference type="ARBA" id="ARBA00022833"/>
    </source>
</evidence>
<comment type="cofactor">
    <cofactor evidence="7">
        <name>Zn(2+)</name>
        <dbReference type="ChEBI" id="CHEBI:29105"/>
    </cofactor>
    <text evidence="7">Binds 1 zinc ion.</text>
</comment>
<dbReference type="EC" id="3.1.-.-" evidence="7"/>
<dbReference type="RefSeq" id="WP_166578291.1">
    <property type="nucleotide sequence ID" value="NZ_JASHIF010000010.1"/>
</dbReference>
<keyword evidence="2 7" id="KW-0540">Nuclease</keyword>
<accession>A0ABT6YA11</accession>